<keyword evidence="3 8" id="KW-0349">Heme</keyword>
<protein>
    <submittedName>
        <fullName evidence="11">Cytochrome P450 4C1</fullName>
    </submittedName>
</protein>
<dbReference type="InterPro" id="IPR050196">
    <property type="entry name" value="Cytochrome_P450_Monoox"/>
</dbReference>
<dbReference type="PRINTS" id="PR00463">
    <property type="entry name" value="EP450I"/>
</dbReference>
<sequence>MPSVFFEIFECVHYNGAFCIFYFISISANFTIISFVFTITQVLKFKLSISLILIIRTVYWFRVFKHTAPRYSPMELIHILLTIILVFLGTKLIYWFSKRIKFIRRIEKMPGPQTWPLIGTSWYFLRHRQNLFKCIRALVQKYGPVYRTWTGGLAIVHLTRPEHVELVLNNSRNNKKSFGYTFLHDWLGLGLLTSSGEKWFSHRKMITPTFHFEILETFFNTFSRKSDILIDNLSQHSKQGDEFDITPYISKCALDIICETAMGIEVHAQGKSDSEYVRSVYEIAHLVVQRGIRPWLWPNFLFGLTEFGKRHQTCLNVLHGFSRRVIEERKRERVGRKKGEADADEDQWGKKRRVAFLDLLIDESEKSETPLTNEEIREEVDTFMFEGFDTTAMAISWSLFLLGSHPEYQDNVYAELESIFGDDYDRPITSRDCAQMKYLERVIKEALRLFPSVPSIGRMMEEDMQVGEYLIPTGAVVILHILDVHRCEDQFPQPAVFQPDNFLSENMQKRHVYSYIPFSAGPRNCIGQKFALLEEKCVLASVLRKFKVISQEKLEDLLLLNELTLKSASGVRVKLEPRT</sequence>
<evidence type="ECO:0000313" key="11">
    <source>
        <dbReference type="EMBL" id="CAG6792201.1"/>
    </source>
</evidence>
<feature type="transmembrane region" description="Helical" evidence="10">
    <location>
        <begin position="76"/>
        <end position="96"/>
    </location>
</feature>
<feature type="binding site" description="axial binding residue" evidence="8">
    <location>
        <position position="525"/>
    </location>
    <ligand>
        <name>heme</name>
        <dbReference type="ChEBI" id="CHEBI:30413"/>
    </ligand>
    <ligandPart>
        <name>Fe</name>
        <dbReference type="ChEBI" id="CHEBI:18248"/>
    </ligandPart>
</feature>
<comment type="similarity">
    <text evidence="2 9">Belongs to the cytochrome P450 family.</text>
</comment>
<dbReference type="InterPro" id="IPR001128">
    <property type="entry name" value="Cyt_P450"/>
</dbReference>
<dbReference type="GO" id="GO:0005506">
    <property type="term" value="F:iron ion binding"/>
    <property type="evidence" value="ECO:0007669"/>
    <property type="project" value="InterPro"/>
</dbReference>
<evidence type="ECO:0000256" key="1">
    <source>
        <dbReference type="ARBA" id="ARBA00001971"/>
    </source>
</evidence>
<evidence type="ECO:0000256" key="3">
    <source>
        <dbReference type="ARBA" id="ARBA00022617"/>
    </source>
</evidence>
<evidence type="ECO:0000256" key="8">
    <source>
        <dbReference type="PIRSR" id="PIRSR602401-1"/>
    </source>
</evidence>
<dbReference type="GO" id="GO:0004497">
    <property type="term" value="F:monooxygenase activity"/>
    <property type="evidence" value="ECO:0007669"/>
    <property type="project" value="UniProtKB-KW"/>
</dbReference>
<keyword evidence="10" id="KW-1133">Transmembrane helix</keyword>
<organism evidence="11">
    <name type="scientific">Cacopsylla melanoneura</name>
    <dbReference type="NCBI Taxonomy" id="428564"/>
    <lineage>
        <taxon>Eukaryota</taxon>
        <taxon>Metazoa</taxon>
        <taxon>Ecdysozoa</taxon>
        <taxon>Arthropoda</taxon>
        <taxon>Hexapoda</taxon>
        <taxon>Insecta</taxon>
        <taxon>Pterygota</taxon>
        <taxon>Neoptera</taxon>
        <taxon>Paraneoptera</taxon>
        <taxon>Hemiptera</taxon>
        <taxon>Sternorrhyncha</taxon>
        <taxon>Psylloidea</taxon>
        <taxon>Psyllidae</taxon>
        <taxon>Psyllinae</taxon>
        <taxon>Cacopsylla</taxon>
    </lineage>
</organism>
<dbReference type="PANTHER" id="PTHR24291:SF209">
    <property type="entry name" value="CYTOCHROME P450-LIKE PROTEIN"/>
    <property type="match status" value="1"/>
</dbReference>
<dbReference type="InterPro" id="IPR036396">
    <property type="entry name" value="Cyt_P450_sf"/>
</dbReference>
<evidence type="ECO:0000256" key="9">
    <source>
        <dbReference type="RuleBase" id="RU000461"/>
    </source>
</evidence>
<keyword evidence="10" id="KW-0812">Transmembrane</keyword>
<evidence type="ECO:0000256" key="10">
    <source>
        <dbReference type="SAM" id="Phobius"/>
    </source>
</evidence>
<evidence type="ECO:0000256" key="4">
    <source>
        <dbReference type="ARBA" id="ARBA00022723"/>
    </source>
</evidence>
<reference evidence="11" key="1">
    <citation type="submission" date="2021-05" db="EMBL/GenBank/DDBJ databases">
        <authorList>
            <person name="Alioto T."/>
            <person name="Alioto T."/>
            <person name="Gomez Garrido J."/>
        </authorList>
    </citation>
    <scope>NUCLEOTIDE SEQUENCE</scope>
</reference>
<dbReference type="GO" id="GO:0016705">
    <property type="term" value="F:oxidoreductase activity, acting on paired donors, with incorporation or reduction of molecular oxygen"/>
    <property type="evidence" value="ECO:0007669"/>
    <property type="project" value="InterPro"/>
</dbReference>
<keyword evidence="7 9" id="KW-0503">Monooxygenase</keyword>
<comment type="cofactor">
    <cofactor evidence="1 8">
        <name>heme</name>
        <dbReference type="ChEBI" id="CHEBI:30413"/>
    </cofactor>
</comment>
<keyword evidence="10" id="KW-0472">Membrane</keyword>
<keyword evidence="6 8" id="KW-0408">Iron</keyword>
<evidence type="ECO:0000256" key="2">
    <source>
        <dbReference type="ARBA" id="ARBA00010617"/>
    </source>
</evidence>
<dbReference type="SUPFAM" id="SSF48264">
    <property type="entry name" value="Cytochrome P450"/>
    <property type="match status" value="1"/>
</dbReference>
<keyword evidence="4 8" id="KW-0479">Metal-binding</keyword>
<evidence type="ECO:0000256" key="7">
    <source>
        <dbReference type="ARBA" id="ARBA00023033"/>
    </source>
</evidence>
<dbReference type="Pfam" id="PF00067">
    <property type="entry name" value="p450"/>
    <property type="match status" value="1"/>
</dbReference>
<proteinExistence type="inferred from homology"/>
<dbReference type="EMBL" id="HBUF01680222">
    <property type="protein sequence ID" value="CAG6792201.1"/>
    <property type="molecule type" value="Transcribed_RNA"/>
</dbReference>
<feature type="transmembrane region" description="Helical" evidence="10">
    <location>
        <begin position="47"/>
        <end position="64"/>
    </location>
</feature>
<evidence type="ECO:0000256" key="6">
    <source>
        <dbReference type="ARBA" id="ARBA00023004"/>
    </source>
</evidence>
<dbReference type="AlphaFoldDB" id="A0A8D9C299"/>
<dbReference type="Gene3D" id="1.10.630.10">
    <property type="entry name" value="Cytochrome P450"/>
    <property type="match status" value="1"/>
</dbReference>
<dbReference type="PRINTS" id="PR00385">
    <property type="entry name" value="P450"/>
</dbReference>
<evidence type="ECO:0000256" key="5">
    <source>
        <dbReference type="ARBA" id="ARBA00023002"/>
    </source>
</evidence>
<dbReference type="InterPro" id="IPR002401">
    <property type="entry name" value="Cyt_P450_E_grp-I"/>
</dbReference>
<dbReference type="PANTHER" id="PTHR24291">
    <property type="entry name" value="CYTOCHROME P450 FAMILY 4"/>
    <property type="match status" value="1"/>
</dbReference>
<dbReference type="InterPro" id="IPR017972">
    <property type="entry name" value="Cyt_P450_CS"/>
</dbReference>
<name>A0A8D9C299_9HEMI</name>
<accession>A0A8D9C299</accession>
<dbReference type="PROSITE" id="PS00086">
    <property type="entry name" value="CYTOCHROME_P450"/>
    <property type="match status" value="1"/>
</dbReference>
<dbReference type="GO" id="GO:0020037">
    <property type="term" value="F:heme binding"/>
    <property type="evidence" value="ECO:0007669"/>
    <property type="project" value="InterPro"/>
</dbReference>
<feature type="transmembrane region" description="Helical" evidence="10">
    <location>
        <begin position="20"/>
        <end position="40"/>
    </location>
</feature>
<keyword evidence="5 9" id="KW-0560">Oxidoreductase</keyword>